<feature type="non-terminal residue" evidence="1">
    <location>
        <position position="56"/>
    </location>
</feature>
<feature type="non-terminal residue" evidence="1">
    <location>
        <position position="1"/>
    </location>
</feature>
<sequence length="56" mass="5967">ARGTCLPAPVSLKKVLKESSPPPMVLSLGICPSGWMPCSRQYSSQQALPICTPAWP</sequence>
<evidence type="ECO:0000313" key="1">
    <source>
        <dbReference type="EMBL" id="KFM01621.1"/>
    </source>
</evidence>
<organism evidence="1 2">
    <name type="scientific">Aptenodytes forsteri</name>
    <name type="common">Emperor penguin</name>
    <dbReference type="NCBI Taxonomy" id="9233"/>
    <lineage>
        <taxon>Eukaryota</taxon>
        <taxon>Metazoa</taxon>
        <taxon>Chordata</taxon>
        <taxon>Craniata</taxon>
        <taxon>Vertebrata</taxon>
        <taxon>Euteleostomi</taxon>
        <taxon>Archelosauria</taxon>
        <taxon>Archosauria</taxon>
        <taxon>Dinosauria</taxon>
        <taxon>Saurischia</taxon>
        <taxon>Theropoda</taxon>
        <taxon>Coelurosauria</taxon>
        <taxon>Aves</taxon>
        <taxon>Neognathae</taxon>
        <taxon>Neoaves</taxon>
        <taxon>Aequornithes</taxon>
        <taxon>Sphenisciformes</taxon>
        <taxon>Spheniscidae</taxon>
        <taxon>Aptenodytes</taxon>
    </lineage>
</organism>
<evidence type="ECO:0000313" key="2">
    <source>
        <dbReference type="Proteomes" id="UP000053286"/>
    </source>
</evidence>
<reference evidence="1 2" key="1">
    <citation type="submission" date="2014-04" db="EMBL/GenBank/DDBJ databases">
        <title>Genome evolution of avian class.</title>
        <authorList>
            <person name="Zhang G."/>
            <person name="Li C."/>
        </authorList>
    </citation>
    <scope>NUCLEOTIDE SEQUENCE [LARGE SCALE GENOMIC DNA]</scope>
    <source>
        <strain evidence="1">BGI_AS27</strain>
    </source>
</reference>
<protein>
    <submittedName>
        <fullName evidence="1">Uncharacterized protein</fullName>
    </submittedName>
</protein>
<dbReference type="EMBL" id="KL225711">
    <property type="protein sequence ID" value="KFM01621.1"/>
    <property type="molecule type" value="Genomic_DNA"/>
</dbReference>
<dbReference type="AlphaFoldDB" id="A0A087QK67"/>
<name>A0A087QK67_APTFO</name>
<accession>A0A087QK67</accession>
<gene>
    <name evidence="1" type="ORF">AS27_01255</name>
</gene>
<proteinExistence type="predicted"/>
<dbReference type="Proteomes" id="UP000053286">
    <property type="component" value="Unassembled WGS sequence"/>
</dbReference>
<keyword evidence="2" id="KW-1185">Reference proteome</keyword>